<comment type="similarity">
    <text evidence="1">Belongs to the WEB family.</text>
</comment>
<organism evidence="5 6">
    <name type="scientific">Vitis vinifera</name>
    <name type="common">Grape</name>
    <dbReference type="NCBI Taxonomy" id="29760"/>
    <lineage>
        <taxon>Eukaryota</taxon>
        <taxon>Viridiplantae</taxon>
        <taxon>Streptophyta</taxon>
        <taxon>Embryophyta</taxon>
        <taxon>Tracheophyta</taxon>
        <taxon>Spermatophyta</taxon>
        <taxon>Magnoliopsida</taxon>
        <taxon>eudicotyledons</taxon>
        <taxon>Gunneridae</taxon>
        <taxon>Pentapetalae</taxon>
        <taxon>rosids</taxon>
        <taxon>Vitales</taxon>
        <taxon>Vitaceae</taxon>
        <taxon>Viteae</taxon>
        <taxon>Vitis</taxon>
    </lineage>
</organism>
<dbReference type="Pfam" id="PF05701">
    <property type="entry name" value="WEMBL"/>
    <property type="match status" value="1"/>
</dbReference>
<feature type="region of interest" description="Disordered" evidence="3">
    <location>
        <begin position="1"/>
        <end position="123"/>
    </location>
</feature>
<keyword evidence="4" id="KW-0472">Membrane</keyword>
<dbReference type="AlphaFoldDB" id="A0A438IT59"/>
<dbReference type="PANTHER" id="PTHR32054">
    <property type="entry name" value="HEAVY CHAIN, PUTATIVE, EXPRESSED-RELATED-RELATED"/>
    <property type="match status" value="1"/>
</dbReference>
<accession>A0A438IT59</accession>
<name>A0A438IT59_VITVI</name>
<evidence type="ECO:0000313" key="6">
    <source>
        <dbReference type="Proteomes" id="UP000288805"/>
    </source>
</evidence>
<feature type="compositionally biased region" description="Polar residues" evidence="3">
    <location>
        <begin position="13"/>
        <end position="30"/>
    </location>
</feature>
<evidence type="ECO:0000256" key="4">
    <source>
        <dbReference type="SAM" id="Phobius"/>
    </source>
</evidence>
<evidence type="ECO:0000256" key="3">
    <source>
        <dbReference type="SAM" id="MobiDB-lite"/>
    </source>
</evidence>
<feature type="transmembrane region" description="Helical" evidence="4">
    <location>
        <begin position="215"/>
        <end position="237"/>
    </location>
</feature>
<dbReference type="Proteomes" id="UP000288805">
    <property type="component" value="Unassembled WGS sequence"/>
</dbReference>
<sequence length="238" mass="24728">MEDAKNAEEKSPTEPSLSSQDNNHSSNESLISPVINGEVESNSEALTVDTSKLAAVDASDTPSLGQDQLPPTDISTPMSPVTVDEAEPDHPGTVKGDSETGVVTSDGPQSCDDSTGDDHVGQSDELSLPQVMFSNAAVGTPEPFSASKHVKQFDVTRAHVDTAAPFESVKEAVSKFGGIVDWKAHRIQTVEGADGSRGGGNCCCGSGVKVVEPNMVLVAAVAVVVDETIILYGAVYIM</sequence>
<comment type="caution">
    <text evidence="5">The sequence shown here is derived from an EMBL/GenBank/DDBJ whole genome shotgun (WGS) entry which is preliminary data.</text>
</comment>
<evidence type="ECO:0000256" key="2">
    <source>
        <dbReference type="ARBA" id="ARBA00023054"/>
    </source>
</evidence>
<proteinExistence type="inferred from homology"/>
<dbReference type="PANTHER" id="PTHR32054:SF31">
    <property type="entry name" value="PROTEIN WEAK CHLOROPLAST MOVEMENT UNDER BLUE LIGHT 1"/>
    <property type="match status" value="1"/>
</dbReference>
<feature type="compositionally biased region" description="Basic and acidic residues" evidence="3">
    <location>
        <begin position="1"/>
        <end position="12"/>
    </location>
</feature>
<keyword evidence="4" id="KW-0812">Transmembrane</keyword>
<feature type="compositionally biased region" description="Basic and acidic residues" evidence="3">
    <location>
        <begin position="88"/>
        <end position="98"/>
    </location>
</feature>
<evidence type="ECO:0000313" key="5">
    <source>
        <dbReference type="EMBL" id="RVW99917.1"/>
    </source>
</evidence>
<evidence type="ECO:0000256" key="1">
    <source>
        <dbReference type="ARBA" id="ARBA00005485"/>
    </source>
</evidence>
<protein>
    <submittedName>
        <fullName evidence="5">Protein weak chloroplast movement under blue light 1</fullName>
    </submittedName>
</protein>
<keyword evidence="4" id="KW-1133">Transmembrane helix</keyword>
<gene>
    <name evidence="5" type="primary">WEB1_0</name>
    <name evidence="5" type="ORF">CK203_024710</name>
</gene>
<feature type="compositionally biased region" description="Polar residues" evidence="3">
    <location>
        <begin position="39"/>
        <end position="50"/>
    </location>
</feature>
<dbReference type="EMBL" id="QGNW01000084">
    <property type="protein sequence ID" value="RVW99917.1"/>
    <property type="molecule type" value="Genomic_DNA"/>
</dbReference>
<dbReference type="InterPro" id="IPR008545">
    <property type="entry name" value="Web"/>
</dbReference>
<feature type="compositionally biased region" description="Polar residues" evidence="3">
    <location>
        <begin position="101"/>
        <end position="113"/>
    </location>
</feature>
<keyword evidence="2" id="KW-0175">Coiled coil</keyword>
<reference evidence="5 6" key="1">
    <citation type="journal article" date="2018" name="PLoS Genet.">
        <title>Population sequencing reveals clonal diversity and ancestral inbreeding in the grapevine cultivar Chardonnay.</title>
        <authorList>
            <person name="Roach M.J."/>
            <person name="Johnson D.L."/>
            <person name="Bohlmann J."/>
            <person name="van Vuuren H.J."/>
            <person name="Jones S.J."/>
            <person name="Pretorius I.S."/>
            <person name="Schmidt S.A."/>
            <person name="Borneman A.R."/>
        </authorList>
    </citation>
    <scope>NUCLEOTIDE SEQUENCE [LARGE SCALE GENOMIC DNA]</scope>
    <source>
        <strain evidence="6">cv. Chardonnay</strain>
        <tissue evidence="5">Leaf</tissue>
    </source>
</reference>